<evidence type="ECO:0000313" key="1">
    <source>
        <dbReference type="EMBL" id="GMF05384.1"/>
    </source>
</evidence>
<accession>A0ACB5U9C7</accession>
<organism evidence="1 2">
    <name type="scientific">Ambrosiozyma monospora</name>
    <name type="common">Yeast</name>
    <name type="synonym">Endomycopsis monosporus</name>
    <dbReference type="NCBI Taxonomy" id="43982"/>
    <lineage>
        <taxon>Eukaryota</taxon>
        <taxon>Fungi</taxon>
        <taxon>Dikarya</taxon>
        <taxon>Ascomycota</taxon>
        <taxon>Saccharomycotina</taxon>
        <taxon>Pichiomycetes</taxon>
        <taxon>Pichiales</taxon>
        <taxon>Pichiaceae</taxon>
        <taxon>Ambrosiozyma</taxon>
    </lineage>
</organism>
<evidence type="ECO:0000313" key="2">
    <source>
        <dbReference type="Proteomes" id="UP001165064"/>
    </source>
</evidence>
<dbReference type="EMBL" id="BSXS01014379">
    <property type="protein sequence ID" value="GMF05384.1"/>
    <property type="molecule type" value="Genomic_DNA"/>
</dbReference>
<protein>
    <submittedName>
        <fullName evidence="1">Unnamed protein product</fullName>
    </submittedName>
</protein>
<gene>
    <name evidence="1" type="ORF">Amon02_001231500</name>
</gene>
<name>A0ACB5U9C7_AMBMO</name>
<keyword evidence="2" id="KW-1185">Reference proteome</keyword>
<proteinExistence type="predicted"/>
<sequence>MCSRQRGTWLKYKKKGKKSREDASSLDSIRDSIVSEELRELINNPILDKESTDDPLLSDDPWMKTSSMNSLAHVAELHCGIKMDKGIRDDFKTEDPDEIRNNFQNLMTYCANDVVATTKVFNKIFKDFRKLVPHPASLAALRHINQSFLPTTRAWEKYIQTTEDMYQKSAKEIEDKLHFICNEVVKMKDDESKPWEKDPWLSQLDWTIVPDS</sequence>
<dbReference type="Proteomes" id="UP001165064">
    <property type="component" value="Unassembled WGS sequence"/>
</dbReference>
<reference evidence="1" key="1">
    <citation type="submission" date="2023-04" db="EMBL/GenBank/DDBJ databases">
        <title>Ambrosiozyma monospora NBRC 10751.</title>
        <authorList>
            <person name="Ichikawa N."/>
            <person name="Sato H."/>
            <person name="Tonouchi N."/>
        </authorList>
    </citation>
    <scope>NUCLEOTIDE SEQUENCE</scope>
    <source>
        <strain evidence="1">NBRC 10751</strain>
    </source>
</reference>
<comment type="caution">
    <text evidence="1">The sequence shown here is derived from an EMBL/GenBank/DDBJ whole genome shotgun (WGS) entry which is preliminary data.</text>
</comment>